<reference evidence="2 3" key="1">
    <citation type="journal article" date="2013" name="BMC Genomics">
        <title>The genome and transcriptome of the pine saprophyte Ophiostoma piceae, and a comparison with the bark beetle-associated pine pathogen Grosmannia clavigera.</title>
        <authorList>
            <person name="Haridas S."/>
            <person name="Wang Y."/>
            <person name="Lim L."/>
            <person name="Massoumi Alamouti S."/>
            <person name="Jackman S."/>
            <person name="Docking R."/>
            <person name="Robertson G."/>
            <person name="Birol I."/>
            <person name="Bohlmann J."/>
            <person name="Breuil C."/>
        </authorList>
    </citation>
    <scope>NUCLEOTIDE SEQUENCE [LARGE SCALE GENOMIC DNA]</scope>
    <source>
        <strain evidence="2 3">UAMH 11346</strain>
    </source>
</reference>
<dbReference type="Proteomes" id="UP000016923">
    <property type="component" value="Unassembled WGS sequence"/>
</dbReference>
<dbReference type="STRING" id="1262450.S3BXU2"/>
<organism evidence="2 3">
    <name type="scientific">Ophiostoma piceae (strain UAMH 11346)</name>
    <name type="common">Sap stain fungus</name>
    <dbReference type="NCBI Taxonomy" id="1262450"/>
    <lineage>
        <taxon>Eukaryota</taxon>
        <taxon>Fungi</taxon>
        <taxon>Dikarya</taxon>
        <taxon>Ascomycota</taxon>
        <taxon>Pezizomycotina</taxon>
        <taxon>Sordariomycetes</taxon>
        <taxon>Sordariomycetidae</taxon>
        <taxon>Ophiostomatales</taxon>
        <taxon>Ophiostomataceae</taxon>
        <taxon>Ophiostoma</taxon>
    </lineage>
</organism>
<evidence type="ECO:0000313" key="2">
    <source>
        <dbReference type="EMBL" id="EPE05367.1"/>
    </source>
</evidence>
<feature type="region of interest" description="Disordered" evidence="1">
    <location>
        <begin position="1"/>
        <end position="113"/>
    </location>
</feature>
<dbReference type="AlphaFoldDB" id="S3BXU2"/>
<gene>
    <name evidence="2" type="ORF">F503_02106</name>
</gene>
<accession>S3BXU2</accession>
<dbReference type="HOGENOM" id="CLU_076636_1_0_1"/>
<sequence>MADRQLFNTRHAAASRVGLGPGAGAGTFARTRAPNNATTNTATHATAAPTAATTASAAAGAPPGNVRRNLFQSQLRRPDDDRRALERKERERERMERLEREREREREKELEELESGPAEIIVRDCNGDIVLMDPPSPSADELNEMMAAAPLDARQESERERQRLADTIKYHQQRTNIPGQPEELLEALRASLRAKVAALSEDNWMYEPEDLPRVE</sequence>
<evidence type="ECO:0000256" key="1">
    <source>
        <dbReference type="SAM" id="MobiDB-lite"/>
    </source>
</evidence>
<name>S3BXU2_OPHP1</name>
<dbReference type="eggNOG" id="ENOG502SQDE">
    <property type="taxonomic scope" value="Eukaryota"/>
</dbReference>
<feature type="compositionally biased region" description="Low complexity" evidence="1">
    <location>
        <begin position="26"/>
        <end position="65"/>
    </location>
</feature>
<evidence type="ECO:0000313" key="3">
    <source>
        <dbReference type="Proteomes" id="UP000016923"/>
    </source>
</evidence>
<proteinExistence type="predicted"/>
<dbReference type="VEuPathDB" id="FungiDB:F503_02106"/>
<dbReference type="OrthoDB" id="4188844at2759"/>
<protein>
    <submittedName>
        <fullName evidence="2">Uncharacterized protein</fullName>
    </submittedName>
</protein>
<dbReference type="EMBL" id="KE148156">
    <property type="protein sequence ID" value="EPE05367.1"/>
    <property type="molecule type" value="Genomic_DNA"/>
</dbReference>
<feature type="compositionally biased region" description="Basic and acidic residues" evidence="1">
    <location>
        <begin position="76"/>
        <end position="109"/>
    </location>
</feature>
<keyword evidence="3" id="KW-1185">Reference proteome</keyword>